<evidence type="ECO:0000256" key="9">
    <source>
        <dbReference type="ARBA" id="ARBA00022975"/>
    </source>
</evidence>
<keyword evidence="9 11" id="KW-0665">Pyrimidine biosynthesis</keyword>
<evidence type="ECO:0000256" key="3">
    <source>
        <dbReference type="ARBA" id="ARBA00004725"/>
    </source>
</evidence>
<comment type="pathway">
    <text evidence="3 11">Pyrimidine metabolism; UMP biosynthesis via de novo pathway.</text>
</comment>
<evidence type="ECO:0000256" key="7">
    <source>
        <dbReference type="ARBA" id="ARBA00022630"/>
    </source>
</evidence>
<dbReference type="PANTHER" id="PTHR48109:SF1">
    <property type="entry name" value="DIHYDROOROTATE DEHYDROGENASE (FUMARATE)"/>
    <property type="match status" value="1"/>
</dbReference>
<dbReference type="SUPFAM" id="SSF51395">
    <property type="entry name" value="FMN-linked oxidoreductases"/>
    <property type="match status" value="1"/>
</dbReference>
<evidence type="ECO:0000256" key="6">
    <source>
        <dbReference type="ARBA" id="ARBA00022490"/>
    </source>
</evidence>
<reference evidence="13" key="2">
    <citation type="submission" date="2020-09" db="EMBL/GenBank/DDBJ databases">
        <title>Reference genome assembly for Australian Ascochyta lentis isolate Al4.</title>
        <authorList>
            <person name="Lee R.C."/>
            <person name="Farfan-Caceres L.M."/>
            <person name="Debler J.W."/>
            <person name="Williams A.H."/>
            <person name="Henares B.M."/>
        </authorList>
    </citation>
    <scope>NUCLEOTIDE SEQUENCE</scope>
    <source>
        <strain evidence="13">Al4</strain>
    </source>
</reference>
<evidence type="ECO:0000256" key="1">
    <source>
        <dbReference type="ARBA" id="ARBA00001917"/>
    </source>
</evidence>
<keyword evidence="8 11" id="KW-0288">FMN</keyword>
<dbReference type="AlphaFoldDB" id="A0A8H7MI69"/>
<comment type="similarity">
    <text evidence="4 11">Belongs to the dihydroorotate dehydrogenase family. Type 1 subfamily.</text>
</comment>
<evidence type="ECO:0000256" key="5">
    <source>
        <dbReference type="ARBA" id="ARBA00021374"/>
    </source>
</evidence>
<keyword evidence="7 11" id="KW-0285">Flavoprotein</keyword>
<dbReference type="Proteomes" id="UP000651452">
    <property type="component" value="Unassembled WGS sequence"/>
</dbReference>
<keyword evidence="10 11" id="KW-0560">Oxidoreductase</keyword>
<evidence type="ECO:0000256" key="10">
    <source>
        <dbReference type="ARBA" id="ARBA00023002"/>
    </source>
</evidence>
<feature type="domain" description="Dihydroorotate dehydrogenase catalytic" evidence="12">
    <location>
        <begin position="79"/>
        <end position="364"/>
    </location>
</feature>
<dbReference type="EMBL" id="RZGK01000010">
    <property type="protein sequence ID" value="KAF9695873.1"/>
    <property type="molecule type" value="Genomic_DNA"/>
</dbReference>
<keyword evidence="14" id="KW-1185">Reference proteome</keyword>
<dbReference type="PANTHER" id="PTHR48109">
    <property type="entry name" value="DIHYDROOROTATE DEHYDROGENASE (QUINONE), MITOCHONDRIAL-RELATED"/>
    <property type="match status" value="1"/>
</dbReference>
<dbReference type="OrthoDB" id="14784at2759"/>
<organism evidence="13 14">
    <name type="scientific">Ascochyta lentis</name>
    <dbReference type="NCBI Taxonomy" id="205686"/>
    <lineage>
        <taxon>Eukaryota</taxon>
        <taxon>Fungi</taxon>
        <taxon>Dikarya</taxon>
        <taxon>Ascomycota</taxon>
        <taxon>Pezizomycotina</taxon>
        <taxon>Dothideomycetes</taxon>
        <taxon>Pleosporomycetidae</taxon>
        <taxon>Pleosporales</taxon>
        <taxon>Pleosporineae</taxon>
        <taxon>Didymellaceae</taxon>
        <taxon>Ascochyta</taxon>
    </lineage>
</organism>
<keyword evidence="6 11" id="KW-0963">Cytoplasm</keyword>
<sequence>MAPLSITPPLLNSANPWCTSLEQLQELYNNGYTGAITTRTSLLNGFPHDPTVHQFAFYNPTSHAASPPNVDRAGKFDDTGSLNTLGYSPIPLEEYLGFIKTISQSLPPSPEGGREHYKPVIVSVTGSVEEVISCYKLIISSQRDVRMVLAMEINFSCPNIPGKPPPAYDSASLLTYLNALKTEIGCQISKDGTSPHPHTGHTHVPIGIKTPPYTYQDQYNGLIEALRESAHAEPEHLPCPISFITATNTLGSSLLLTPQIESSSDGKHSHKVFHRALESAAGTGIGGLAGAPLHPLALGNVYTIKGLLFQHKELEEIQIIGVGGVEDSAGYKRMRAVGAAAVGVGTALGRKGVKVFEEIGRGLAATE</sequence>
<dbReference type="InterPro" id="IPR050074">
    <property type="entry name" value="DHO_dehydrogenase"/>
</dbReference>
<comment type="function">
    <text evidence="11">Catalyzes the conversion of dihydroorotate to orotate with fumarate as the electron acceptor.</text>
</comment>
<protein>
    <recommendedName>
        <fullName evidence="5 11">Dihydroorotate dehydrogenase (fumarate)</fullName>
        <ecNumber evidence="11">1.3.98.1</ecNumber>
    </recommendedName>
    <alternativeName>
        <fullName evidence="11">Dihydroorotate oxidase</fullName>
    </alternativeName>
</protein>
<dbReference type="InterPro" id="IPR033886">
    <property type="entry name" value="DHOD_1A"/>
</dbReference>
<reference evidence="13" key="1">
    <citation type="submission" date="2018-12" db="EMBL/GenBank/DDBJ databases">
        <authorList>
            <person name="Syme R.A."/>
            <person name="Farfan-Caceres L."/>
            <person name="Lichtenzveig J."/>
        </authorList>
    </citation>
    <scope>NUCLEOTIDE SEQUENCE</scope>
    <source>
        <strain evidence="13">Al4</strain>
    </source>
</reference>
<dbReference type="CDD" id="cd04741">
    <property type="entry name" value="DHOD_1A_like"/>
    <property type="match status" value="1"/>
</dbReference>
<name>A0A8H7MI69_9PLEO</name>
<comment type="subunit">
    <text evidence="11">Homodimer.</text>
</comment>
<evidence type="ECO:0000256" key="11">
    <source>
        <dbReference type="RuleBase" id="RU364042"/>
    </source>
</evidence>
<comment type="subcellular location">
    <subcellularLocation>
        <location evidence="2 11">Cytoplasm</location>
    </subcellularLocation>
</comment>
<dbReference type="GO" id="GO:0006207">
    <property type="term" value="P:'de novo' pyrimidine nucleobase biosynthetic process"/>
    <property type="evidence" value="ECO:0007669"/>
    <property type="project" value="TreeGrafter"/>
</dbReference>
<evidence type="ECO:0000256" key="2">
    <source>
        <dbReference type="ARBA" id="ARBA00004496"/>
    </source>
</evidence>
<dbReference type="Pfam" id="PF01180">
    <property type="entry name" value="DHO_dh"/>
    <property type="match status" value="1"/>
</dbReference>
<dbReference type="GO" id="GO:0044205">
    <property type="term" value="P:'de novo' UMP biosynthetic process"/>
    <property type="evidence" value="ECO:0007669"/>
    <property type="project" value="UniProtKB-UniPathway"/>
</dbReference>
<dbReference type="Gene3D" id="3.20.20.70">
    <property type="entry name" value="Aldolase class I"/>
    <property type="match status" value="1"/>
</dbReference>
<comment type="caution">
    <text evidence="13">The sequence shown here is derived from an EMBL/GenBank/DDBJ whole genome shotgun (WGS) entry which is preliminary data.</text>
</comment>
<evidence type="ECO:0000313" key="13">
    <source>
        <dbReference type="EMBL" id="KAF9695873.1"/>
    </source>
</evidence>
<evidence type="ECO:0000256" key="8">
    <source>
        <dbReference type="ARBA" id="ARBA00022643"/>
    </source>
</evidence>
<dbReference type="GO" id="GO:0005737">
    <property type="term" value="C:cytoplasm"/>
    <property type="evidence" value="ECO:0007669"/>
    <property type="project" value="UniProtKB-SubCell"/>
</dbReference>
<comment type="catalytic activity">
    <reaction evidence="11">
        <text>(S)-dihydroorotate + fumarate = orotate + succinate</text>
        <dbReference type="Rhea" id="RHEA:30059"/>
        <dbReference type="ChEBI" id="CHEBI:29806"/>
        <dbReference type="ChEBI" id="CHEBI:30031"/>
        <dbReference type="ChEBI" id="CHEBI:30839"/>
        <dbReference type="ChEBI" id="CHEBI:30864"/>
        <dbReference type="EC" id="1.3.98.1"/>
    </reaction>
</comment>
<evidence type="ECO:0000313" key="14">
    <source>
        <dbReference type="Proteomes" id="UP000651452"/>
    </source>
</evidence>
<dbReference type="InterPro" id="IPR013785">
    <property type="entry name" value="Aldolase_TIM"/>
</dbReference>
<dbReference type="UniPathway" id="UPA00070"/>
<dbReference type="Gene3D" id="2.30.26.10">
    <property type="entry name" value="Dihydroorotate Dehydrogenase A, chain A, domain 2"/>
    <property type="match status" value="1"/>
</dbReference>
<evidence type="ECO:0000259" key="12">
    <source>
        <dbReference type="Pfam" id="PF01180"/>
    </source>
</evidence>
<dbReference type="InterPro" id="IPR023359">
    <property type="entry name" value="Dihydro_DH_chainA_dom2"/>
</dbReference>
<gene>
    <name evidence="13" type="ORF">EKO04_005916</name>
</gene>
<accession>A0A8H7MI69</accession>
<proteinExistence type="inferred from homology"/>
<dbReference type="GO" id="GO:1990663">
    <property type="term" value="F:dihydroorotate dehydrogenase (fumarate) activity"/>
    <property type="evidence" value="ECO:0007669"/>
    <property type="project" value="UniProtKB-EC"/>
</dbReference>
<evidence type="ECO:0000256" key="4">
    <source>
        <dbReference type="ARBA" id="ARBA00008008"/>
    </source>
</evidence>
<dbReference type="InterPro" id="IPR005720">
    <property type="entry name" value="Dihydroorotate_DH_cat"/>
</dbReference>
<comment type="cofactor">
    <cofactor evidence="1 11">
        <name>FMN</name>
        <dbReference type="ChEBI" id="CHEBI:58210"/>
    </cofactor>
</comment>
<dbReference type="EC" id="1.3.98.1" evidence="11"/>